<feature type="compositionally biased region" description="Polar residues" evidence="1">
    <location>
        <begin position="89"/>
        <end position="103"/>
    </location>
</feature>
<sequence>MQHVTALQHSADEHAQHRFNSIGPATNLPSPPLGTEQGTASRDAEDAATPPAAGEEPPPPEGSLSVSLSLQDCAQLQRNAAGTQEDHPLSSTPRSITSHSAGSPTHVMSPEEPLTKNAGDNDLAPQDETPGEITLSGPIDDTNVLAEHTQIRQLLREPATTERWDDFLSILDDAISTIRKEAKIPEAPAAGKPRAPTNPDNAQQIQGLYRRNRRRAVRVIVQGESKLCELPLDELEEHFRLLLNKTRRNDMAEICLAKFTADEVAARLRKCENTAPGGDRITYHHWRTIDSDERRHKTL</sequence>
<comment type="caution">
    <text evidence="2">The sequence shown here is derived from an EMBL/GenBank/DDBJ whole genome shotgun (WGS) entry which is preliminary data.</text>
</comment>
<name>A0A9D4T383_RHISA</name>
<reference evidence="2" key="1">
    <citation type="journal article" date="2020" name="Cell">
        <title>Large-Scale Comparative Analyses of Tick Genomes Elucidate Their Genetic Diversity and Vector Capacities.</title>
        <authorList>
            <consortium name="Tick Genome and Microbiome Consortium (TIGMIC)"/>
            <person name="Jia N."/>
            <person name="Wang J."/>
            <person name="Shi W."/>
            <person name="Du L."/>
            <person name="Sun Y."/>
            <person name="Zhan W."/>
            <person name="Jiang J.F."/>
            <person name="Wang Q."/>
            <person name="Zhang B."/>
            <person name="Ji P."/>
            <person name="Bell-Sakyi L."/>
            <person name="Cui X.M."/>
            <person name="Yuan T.T."/>
            <person name="Jiang B.G."/>
            <person name="Yang W.F."/>
            <person name="Lam T.T."/>
            <person name="Chang Q.C."/>
            <person name="Ding S.J."/>
            <person name="Wang X.J."/>
            <person name="Zhu J.G."/>
            <person name="Ruan X.D."/>
            <person name="Zhao L."/>
            <person name="Wei J.T."/>
            <person name="Ye R.Z."/>
            <person name="Que T.C."/>
            <person name="Du C.H."/>
            <person name="Zhou Y.H."/>
            <person name="Cheng J.X."/>
            <person name="Dai P.F."/>
            <person name="Guo W.B."/>
            <person name="Han X.H."/>
            <person name="Huang E.J."/>
            <person name="Li L.F."/>
            <person name="Wei W."/>
            <person name="Gao Y.C."/>
            <person name="Liu J.Z."/>
            <person name="Shao H.Z."/>
            <person name="Wang X."/>
            <person name="Wang C.C."/>
            <person name="Yang T.C."/>
            <person name="Huo Q.B."/>
            <person name="Li W."/>
            <person name="Chen H.Y."/>
            <person name="Chen S.E."/>
            <person name="Zhou L.G."/>
            <person name="Ni X.B."/>
            <person name="Tian J.H."/>
            <person name="Sheng Y."/>
            <person name="Liu T."/>
            <person name="Pan Y.S."/>
            <person name="Xia L.Y."/>
            <person name="Li J."/>
            <person name="Zhao F."/>
            <person name="Cao W.C."/>
        </authorList>
    </citation>
    <scope>NUCLEOTIDE SEQUENCE</scope>
    <source>
        <strain evidence="2">Rsan-2018</strain>
    </source>
</reference>
<reference evidence="2" key="2">
    <citation type="submission" date="2021-09" db="EMBL/GenBank/DDBJ databases">
        <authorList>
            <person name="Jia N."/>
            <person name="Wang J."/>
            <person name="Shi W."/>
            <person name="Du L."/>
            <person name="Sun Y."/>
            <person name="Zhan W."/>
            <person name="Jiang J."/>
            <person name="Wang Q."/>
            <person name="Zhang B."/>
            <person name="Ji P."/>
            <person name="Sakyi L.B."/>
            <person name="Cui X."/>
            <person name="Yuan T."/>
            <person name="Jiang B."/>
            <person name="Yang W."/>
            <person name="Lam T.T.-Y."/>
            <person name="Chang Q."/>
            <person name="Ding S."/>
            <person name="Wang X."/>
            <person name="Zhu J."/>
            <person name="Ruan X."/>
            <person name="Zhao L."/>
            <person name="Wei J."/>
            <person name="Que T."/>
            <person name="Du C."/>
            <person name="Cheng J."/>
            <person name="Dai P."/>
            <person name="Han X."/>
            <person name="Huang E."/>
            <person name="Gao Y."/>
            <person name="Liu J."/>
            <person name="Shao H."/>
            <person name="Ye R."/>
            <person name="Li L."/>
            <person name="Wei W."/>
            <person name="Wang X."/>
            <person name="Wang C."/>
            <person name="Huo Q."/>
            <person name="Li W."/>
            <person name="Guo W."/>
            <person name="Chen H."/>
            <person name="Chen S."/>
            <person name="Zhou L."/>
            <person name="Zhou L."/>
            <person name="Ni X."/>
            <person name="Tian J."/>
            <person name="Zhou Y."/>
            <person name="Sheng Y."/>
            <person name="Liu T."/>
            <person name="Pan Y."/>
            <person name="Xia L."/>
            <person name="Li J."/>
            <person name="Zhao F."/>
            <person name="Cao W."/>
        </authorList>
    </citation>
    <scope>NUCLEOTIDE SEQUENCE</scope>
    <source>
        <strain evidence="2">Rsan-2018</strain>
        <tissue evidence="2">Larvae</tissue>
    </source>
</reference>
<dbReference type="Proteomes" id="UP000821837">
    <property type="component" value="Chromosome 11"/>
</dbReference>
<evidence type="ECO:0000313" key="3">
    <source>
        <dbReference type="Proteomes" id="UP000821837"/>
    </source>
</evidence>
<evidence type="ECO:0000256" key="1">
    <source>
        <dbReference type="SAM" id="MobiDB-lite"/>
    </source>
</evidence>
<evidence type="ECO:0000313" key="2">
    <source>
        <dbReference type="EMBL" id="KAH7971852.1"/>
    </source>
</evidence>
<gene>
    <name evidence="2" type="ORF">HPB52_003475</name>
</gene>
<keyword evidence="3" id="KW-1185">Reference proteome</keyword>
<organism evidence="2 3">
    <name type="scientific">Rhipicephalus sanguineus</name>
    <name type="common">Brown dog tick</name>
    <name type="synonym">Ixodes sanguineus</name>
    <dbReference type="NCBI Taxonomy" id="34632"/>
    <lineage>
        <taxon>Eukaryota</taxon>
        <taxon>Metazoa</taxon>
        <taxon>Ecdysozoa</taxon>
        <taxon>Arthropoda</taxon>
        <taxon>Chelicerata</taxon>
        <taxon>Arachnida</taxon>
        <taxon>Acari</taxon>
        <taxon>Parasitiformes</taxon>
        <taxon>Ixodida</taxon>
        <taxon>Ixodoidea</taxon>
        <taxon>Ixodidae</taxon>
        <taxon>Rhipicephalinae</taxon>
        <taxon>Rhipicephalus</taxon>
        <taxon>Rhipicephalus</taxon>
    </lineage>
</organism>
<feature type="compositionally biased region" description="Polar residues" evidence="1">
    <location>
        <begin position="64"/>
        <end position="82"/>
    </location>
</feature>
<accession>A0A9D4T383</accession>
<proteinExistence type="predicted"/>
<protein>
    <submittedName>
        <fullName evidence="2">Uncharacterized protein</fullName>
    </submittedName>
</protein>
<dbReference type="AlphaFoldDB" id="A0A9D4T383"/>
<dbReference type="VEuPathDB" id="VectorBase:RSAN_032814"/>
<feature type="region of interest" description="Disordered" evidence="1">
    <location>
        <begin position="1"/>
        <end position="141"/>
    </location>
</feature>
<dbReference type="EMBL" id="JABSTV010001247">
    <property type="protein sequence ID" value="KAH7971852.1"/>
    <property type="molecule type" value="Genomic_DNA"/>
</dbReference>